<gene>
    <name evidence="10" type="ORF">D8674_009528</name>
</gene>
<comment type="subcellular location">
    <subcellularLocation>
        <location evidence="1">Nucleus</location>
    </subcellularLocation>
</comment>
<evidence type="ECO:0000256" key="6">
    <source>
        <dbReference type="ARBA" id="ARBA00023242"/>
    </source>
</evidence>
<dbReference type="InterPro" id="IPR008906">
    <property type="entry name" value="HATC_C_dom"/>
</dbReference>
<dbReference type="InterPro" id="IPR025525">
    <property type="entry name" value="hAT-like_transposase_RNase-H"/>
</dbReference>
<reference evidence="10 11" key="1">
    <citation type="submission" date="2019-09" db="EMBL/GenBank/DDBJ databases">
        <authorList>
            <person name="Ou C."/>
        </authorList>
    </citation>
    <scope>NUCLEOTIDE SEQUENCE [LARGE SCALE GENOMIC DNA]</scope>
    <source>
        <strain evidence="10">S2</strain>
        <tissue evidence="10">Leaf</tissue>
    </source>
</reference>
<dbReference type="EMBL" id="SMOL01000753">
    <property type="protein sequence ID" value="KAB2599257.1"/>
    <property type="molecule type" value="Genomic_DNA"/>
</dbReference>
<keyword evidence="11" id="KW-1185">Reference proteome</keyword>
<evidence type="ECO:0000256" key="1">
    <source>
        <dbReference type="ARBA" id="ARBA00004123"/>
    </source>
</evidence>
<evidence type="ECO:0000256" key="3">
    <source>
        <dbReference type="ARBA" id="ARBA00022771"/>
    </source>
</evidence>
<dbReference type="GO" id="GO:0046983">
    <property type="term" value="F:protein dimerization activity"/>
    <property type="evidence" value="ECO:0007669"/>
    <property type="project" value="InterPro"/>
</dbReference>
<feature type="domain" description="hAT-like transposase RNase-H fold" evidence="9">
    <location>
        <begin position="355"/>
        <end position="449"/>
    </location>
</feature>
<evidence type="ECO:0000256" key="5">
    <source>
        <dbReference type="ARBA" id="ARBA00023125"/>
    </source>
</evidence>
<dbReference type="Proteomes" id="UP000327157">
    <property type="component" value="Chromosome 13"/>
</dbReference>
<dbReference type="InterPro" id="IPR012337">
    <property type="entry name" value="RNaseH-like_sf"/>
</dbReference>
<name>A0A5N5F8H5_9ROSA</name>
<dbReference type="InterPro" id="IPR052035">
    <property type="entry name" value="ZnF_BED_domain_contain"/>
</dbReference>
<dbReference type="AlphaFoldDB" id="A0A5N5F8H5"/>
<feature type="region of interest" description="Disordered" evidence="7">
    <location>
        <begin position="31"/>
        <end position="57"/>
    </location>
</feature>
<accession>A0A5N5F8H5</accession>
<protein>
    <submittedName>
        <fullName evidence="10">Zinc finger BED domain-containing protein RICESLEEPER 2-like</fullName>
    </submittedName>
</protein>
<dbReference type="OrthoDB" id="1607513at2759"/>
<dbReference type="PANTHER" id="PTHR46481">
    <property type="entry name" value="ZINC FINGER BED DOMAIN-CONTAINING PROTEIN 4"/>
    <property type="match status" value="1"/>
</dbReference>
<keyword evidence="3" id="KW-0863">Zinc-finger</keyword>
<dbReference type="Pfam" id="PF14372">
    <property type="entry name" value="hAT-like_RNase-H"/>
    <property type="match status" value="1"/>
</dbReference>
<dbReference type="GO" id="GO:0003677">
    <property type="term" value="F:DNA binding"/>
    <property type="evidence" value="ECO:0007669"/>
    <property type="project" value="UniProtKB-KW"/>
</dbReference>
<feature type="compositionally biased region" description="Low complexity" evidence="7">
    <location>
        <begin position="47"/>
        <end position="57"/>
    </location>
</feature>
<comment type="caution">
    <text evidence="10">The sequence shown here is derived from an EMBL/GenBank/DDBJ whole genome shotgun (WGS) entry which is preliminary data.</text>
</comment>
<evidence type="ECO:0000259" key="8">
    <source>
        <dbReference type="Pfam" id="PF05699"/>
    </source>
</evidence>
<evidence type="ECO:0000259" key="9">
    <source>
        <dbReference type="Pfam" id="PF14372"/>
    </source>
</evidence>
<reference evidence="11" key="2">
    <citation type="submission" date="2019-10" db="EMBL/GenBank/DDBJ databases">
        <title>A de novo genome assembly of a pear dwarfing rootstock.</title>
        <authorList>
            <person name="Wang F."/>
            <person name="Wang J."/>
            <person name="Li S."/>
            <person name="Zhang Y."/>
            <person name="Fang M."/>
            <person name="Ma L."/>
            <person name="Zhao Y."/>
            <person name="Jiang S."/>
        </authorList>
    </citation>
    <scope>NUCLEOTIDE SEQUENCE [LARGE SCALE GENOMIC DNA]</scope>
</reference>
<evidence type="ECO:0000256" key="4">
    <source>
        <dbReference type="ARBA" id="ARBA00022833"/>
    </source>
</evidence>
<keyword evidence="5" id="KW-0238">DNA-binding</keyword>
<dbReference type="GO" id="GO:0005634">
    <property type="term" value="C:nucleus"/>
    <property type="evidence" value="ECO:0007669"/>
    <property type="project" value="UniProtKB-SubCell"/>
</dbReference>
<evidence type="ECO:0000256" key="2">
    <source>
        <dbReference type="ARBA" id="ARBA00022723"/>
    </source>
</evidence>
<proteinExistence type="predicted"/>
<sequence>MNRCHTLISRKNDGFDMVLIISCFSDMPGVSGTNESDNSGDSKDAKSSSSVSVTKGNVKVREYDPRQDLRALGQWICSNQDPPKYFENVDYIQSIGVFNQLFKPTFNEVESECMEEYERMKVETKKVLRNFDGQISLSVDVLTDNNDFGQCSNNLGQHYSDYLCISAHFIDEKWKLRKWVLYFCTLSVSGQSDDLLKKCEDRGIFRSLEDWGIENKIFTLTMGNDKFCNEVAEYVKRYIQVQKELRRNSQLFRVYCCGDLFREMVQDAFDKIEDIVHKVRRVYTFTTDYPMWFLKMANLQEALKLWSIGKLSSKDVIDSHDVPSPEEWNKVEGVCKAVESIHEVSGALFEPEIRVTANVYLYHLHELREMLTRMSIGSEGFNRSIVEGMLGKVDEYWDHMFLLLAISAALDPRFKMRYIEFVCSKVEGRDGNSQVPAVLEAIRKQFDEYVIRFPEKRNCASYSHSEGQSDPPVCANHTFTVLQDYQQFIQSNHHPAKISELDIYLDQPVLPWSQDFNPLAWWRSAAAKYPTLSRMARDFLAIPVSLSTCGEAYYTLSRPADEHMICLKPDLMNALMCARSWAYRR</sequence>
<feature type="domain" description="HAT C-terminal dimerisation" evidence="8">
    <location>
        <begin position="500"/>
        <end position="581"/>
    </location>
</feature>
<reference evidence="10 11" key="3">
    <citation type="submission" date="2019-11" db="EMBL/GenBank/DDBJ databases">
        <title>A de novo genome assembly of a pear dwarfing rootstock.</title>
        <authorList>
            <person name="Wang F."/>
            <person name="Wang J."/>
            <person name="Li S."/>
            <person name="Zhang Y."/>
            <person name="Fang M."/>
            <person name="Ma L."/>
            <person name="Zhao Y."/>
            <person name="Jiang S."/>
        </authorList>
    </citation>
    <scope>NUCLEOTIDE SEQUENCE [LARGE SCALE GENOMIC DNA]</scope>
    <source>
        <strain evidence="10">S2</strain>
        <tissue evidence="10">Leaf</tissue>
    </source>
</reference>
<dbReference type="Pfam" id="PF05699">
    <property type="entry name" value="Dimer_Tnp_hAT"/>
    <property type="match status" value="1"/>
</dbReference>
<dbReference type="PANTHER" id="PTHR46481:SF10">
    <property type="entry name" value="ZINC FINGER BED DOMAIN-CONTAINING PROTEIN 39"/>
    <property type="match status" value="1"/>
</dbReference>
<dbReference type="SUPFAM" id="SSF53098">
    <property type="entry name" value="Ribonuclease H-like"/>
    <property type="match status" value="1"/>
</dbReference>
<evidence type="ECO:0000256" key="7">
    <source>
        <dbReference type="SAM" id="MobiDB-lite"/>
    </source>
</evidence>
<keyword evidence="4" id="KW-0862">Zinc</keyword>
<keyword evidence="2" id="KW-0479">Metal-binding</keyword>
<evidence type="ECO:0000313" key="11">
    <source>
        <dbReference type="Proteomes" id="UP000327157"/>
    </source>
</evidence>
<evidence type="ECO:0000313" key="10">
    <source>
        <dbReference type="EMBL" id="KAB2599257.1"/>
    </source>
</evidence>
<organism evidence="10 11">
    <name type="scientific">Pyrus ussuriensis x Pyrus communis</name>
    <dbReference type="NCBI Taxonomy" id="2448454"/>
    <lineage>
        <taxon>Eukaryota</taxon>
        <taxon>Viridiplantae</taxon>
        <taxon>Streptophyta</taxon>
        <taxon>Embryophyta</taxon>
        <taxon>Tracheophyta</taxon>
        <taxon>Spermatophyta</taxon>
        <taxon>Magnoliopsida</taxon>
        <taxon>eudicotyledons</taxon>
        <taxon>Gunneridae</taxon>
        <taxon>Pentapetalae</taxon>
        <taxon>rosids</taxon>
        <taxon>fabids</taxon>
        <taxon>Rosales</taxon>
        <taxon>Rosaceae</taxon>
        <taxon>Amygdaloideae</taxon>
        <taxon>Maleae</taxon>
        <taxon>Pyrus</taxon>
    </lineage>
</organism>
<keyword evidence="6" id="KW-0539">Nucleus</keyword>
<dbReference type="GO" id="GO:0008270">
    <property type="term" value="F:zinc ion binding"/>
    <property type="evidence" value="ECO:0007669"/>
    <property type="project" value="UniProtKB-KW"/>
</dbReference>